<dbReference type="STRING" id="1382522.W6MNQ6"/>
<dbReference type="InterPro" id="IPR023465">
    <property type="entry name" value="Riboflavin_kinase_dom_sf"/>
</dbReference>
<evidence type="ECO:0000256" key="4">
    <source>
        <dbReference type="ARBA" id="ARBA00012105"/>
    </source>
</evidence>
<dbReference type="GO" id="GO:0005739">
    <property type="term" value="C:mitochondrion"/>
    <property type="evidence" value="ECO:0007669"/>
    <property type="project" value="TreeGrafter"/>
</dbReference>
<evidence type="ECO:0000256" key="11">
    <source>
        <dbReference type="ARBA" id="ARBA00029960"/>
    </source>
</evidence>
<sequence>MSRPQIPEVPVAPYPVVVPNTRVVAGFGRGSSSIGIPTANVPVEDIPAEALRILDTGVYFGWCKVLRADEPAHTELRKDGTTEVEFSNGEGLVQGQDADVVLPMVMSIGWNPFFKNKEKAAELHILHKFPKNFYGAKISFVVLGYVRPELSYTTLEALIEDINLDIASAKEYLAKDAYVEYKHVLN</sequence>
<dbReference type="UniPathway" id="UPA00276">
    <property type="reaction ID" value="UER00406"/>
</dbReference>
<feature type="domain" description="Riboflavin kinase" evidence="12">
    <location>
        <begin position="22"/>
        <end position="174"/>
    </location>
</feature>
<comment type="function">
    <text evidence="1">Catalyzes the phosphorylation of riboflavin (vitamin B2) to form flavin mononucleotide (FMN) coenzyme.</text>
</comment>
<gene>
    <name evidence="13" type="ORF">KUCA_T00004248001</name>
</gene>
<evidence type="ECO:0000256" key="7">
    <source>
        <dbReference type="ARBA" id="ARBA00022643"/>
    </source>
</evidence>
<reference evidence="13" key="2">
    <citation type="submission" date="2014-02" db="EMBL/GenBank/DDBJ databases">
        <title>Complete DNA sequence of /Kuraishia capsulata/ illustrates novel genomic features among budding yeasts (/Saccharomycotina/).</title>
        <authorList>
            <person name="Morales L."/>
            <person name="Noel B."/>
            <person name="Porcel B."/>
            <person name="Marcet-Houben M."/>
            <person name="Hullo M-F."/>
            <person name="Sacerdot C."/>
            <person name="Tekaia F."/>
            <person name="Leh-Louis V."/>
            <person name="Despons L."/>
            <person name="Khanna V."/>
            <person name="Aury J-M."/>
            <person name="Barbe V."/>
            <person name="Couloux A."/>
            <person name="Labadie K."/>
            <person name="Pelletier E."/>
            <person name="Souciet J-L."/>
            <person name="Boekhout T."/>
            <person name="Gabaldon T."/>
            <person name="Wincker P."/>
            <person name="Dujon B."/>
        </authorList>
    </citation>
    <scope>NUCLEOTIDE SEQUENCE</scope>
    <source>
        <strain evidence="13">CBS 1993</strain>
    </source>
</reference>
<dbReference type="GO" id="GO:0009231">
    <property type="term" value="P:riboflavin biosynthetic process"/>
    <property type="evidence" value="ECO:0007669"/>
    <property type="project" value="InterPro"/>
</dbReference>
<dbReference type="HOGENOM" id="CLU_048437_3_2_1"/>
<dbReference type="SUPFAM" id="SSF82114">
    <property type="entry name" value="Riboflavin kinase-like"/>
    <property type="match status" value="1"/>
</dbReference>
<evidence type="ECO:0000256" key="8">
    <source>
        <dbReference type="ARBA" id="ARBA00022679"/>
    </source>
</evidence>
<dbReference type="Gene3D" id="2.40.30.30">
    <property type="entry name" value="Riboflavin kinase-like"/>
    <property type="match status" value="1"/>
</dbReference>
<evidence type="ECO:0000256" key="6">
    <source>
        <dbReference type="ARBA" id="ARBA00022630"/>
    </source>
</evidence>
<evidence type="ECO:0000256" key="2">
    <source>
        <dbReference type="ARBA" id="ARBA00005201"/>
    </source>
</evidence>
<accession>W6MNQ6</accession>
<name>W6MNQ6_9ASCO</name>
<keyword evidence="7" id="KW-0288">FMN</keyword>
<keyword evidence="14" id="KW-1185">Reference proteome</keyword>
<dbReference type="PANTHER" id="PTHR22749:SF6">
    <property type="entry name" value="RIBOFLAVIN KINASE"/>
    <property type="match status" value="1"/>
</dbReference>
<keyword evidence="8" id="KW-0808">Transferase</keyword>
<evidence type="ECO:0000259" key="12">
    <source>
        <dbReference type="SMART" id="SM00904"/>
    </source>
</evidence>
<evidence type="ECO:0000256" key="5">
    <source>
        <dbReference type="ARBA" id="ARBA00017394"/>
    </source>
</evidence>
<dbReference type="Pfam" id="PF01687">
    <property type="entry name" value="Flavokinase"/>
    <property type="match status" value="1"/>
</dbReference>
<comment type="pathway">
    <text evidence="2">Cofactor biosynthesis; FMN biosynthesis; FMN from riboflavin (ATP route): step 1/1.</text>
</comment>
<organism evidence="13 14">
    <name type="scientific">Kuraishia capsulata CBS 1993</name>
    <dbReference type="NCBI Taxonomy" id="1382522"/>
    <lineage>
        <taxon>Eukaryota</taxon>
        <taxon>Fungi</taxon>
        <taxon>Dikarya</taxon>
        <taxon>Ascomycota</taxon>
        <taxon>Saccharomycotina</taxon>
        <taxon>Pichiomycetes</taxon>
        <taxon>Pichiales</taxon>
        <taxon>Pichiaceae</taxon>
        <taxon>Kuraishia</taxon>
    </lineage>
</organism>
<dbReference type="AlphaFoldDB" id="W6MNQ6"/>
<proteinExistence type="inferred from homology"/>
<keyword evidence="9" id="KW-0547">Nucleotide-binding</keyword>
<dbReference type="Proteomes" id="UP000019384">
    <property type="component" value="Unassembled WGS sequence"/>
</dbReference>
<evidence type="ECO:0000256" key="1">
    <source>
        <dbReference type="ARBA" id="ARBA00003572"/>
    </source>
</evidence>
<protein>
    <recommendedName>
        <fullName evidence="5">Riboflavin kinase</fullName>
        <ecNumber evidence="4">2.7.1.26</ecNumber>
    </recommendedName>
    <alternativeName>
        <fullName evidence="11">Flavin mononucleotide kinase 1</fullName>
    </alternativeName>
</protein>
<dbReference type="SMART" id="SM00904">
    <property type="entry name" value="Flavokinase"/>
    <property type="match status" value="1"/>
</dbReference>
<evidence type="ECO:0000256" key="10">
    <source>
        <dbReference type="ARBA" id="ARBA00022840"/>
    </source>
</evidence>
<dbReference type="GO" id="GO:0009398">
    <property type="term" value="P:FMN biosynthetic process"/>
    <property type="evidence" value="ECO:0007669"/>
    <property type="project" value="UniProtKB-UniPathway"/>
</dbReference>
<dbReference type="InterPro" id="IPR023468">
    <property type="entry name" value="Riboflavin_kinase"/>
</dbReference>
<dbReference type="InterPro" id="IPR015865">
    <property type="entry name" value="Riboflavin_kinase_bac/euk"/>
</dbReference>
<dbReference type="EMBL" id="HG793129">
    <property type="protein sequence ID" value="CDK28266.1"/>
    <property type="molecule type" value="Genomic_DNA"/>
</dbReference>
<evidence type="ECO:0000313" key="14">
    <source>
        <dbReference type="Proteomes" id="UP000019384"/>
    </source>
</evidence>
<dbReference type="OrthoDB" id="276388at2759"/>
<dbReference type="GO" id="GO:0005524">
    <property type="term" value="F:ATP binding"/>
    <property type="evidence" value="ECO:0007669"/>
    <property type="project" value="UniProtKB-KW"/>
</dbReference>
<comment type="similarity">
    <text evidence="3">Belongs to the flavokinase family.</text>
</comment>
<dbReference type="PANTHER" id="PTHR22749">
    <property type="entry name" value="RIBOFLAVIN KINASE/FMN ADENYLYLTRANSFERASE"/>
    <property type="match status" value="1"/>
</dbReference>
<evidence type="ECO:0000256" key="3">
    <source>
        <dbReference type="ARBA" id="ARBA00010108"/>
    </source>
</evidence>
<dbReference type="RefSeq" id="XP_022460256.1">
    <property type="nucleotide sequence ID" value="XM_022600962.1"/>
</dbReference>
<keyword evidence="10" id="KW-0067">ATP-binding</keyword>
<dbReference type="GeneID" id="34521644"/>
<dbReference type="EC" id="2.7.1.26" evidence="4"/>
<keyword evidence="6" id="KW-0285">Flavoprotein</keyword>
<evidence type="ECO:0000256" key="9">
    <source>
        <dbReference type="ARBA" id="ARBA00022741"/>
    </source>
</evidence>
<evidence type="ECO:0000313" key="13">
    <source>
        <dbReference type="EMBL" id="CDK28266.1"/>
    </source>
</evidence>
<reference evidence="13" key="1">
    <citation type="submission" date="2013-12" db="EMBL/GenBank/DDBJ databases">
        <authorList>
            <person name="Genoscope - CEA"/>
        </authorList>
    </citation>
    <scope>NUCLEOTIDE SEQUENCE</scope>
    <source>
        <strain evidence="13">CBS 1993</strain>
    </source>
</reference>
<dbReference type="GO" id="GO:0008531">
    <property type="term" value="F:riboflavin kinase activity"/>
    <property type="evidence" value="ECO:0007669"/>
    <property type="project" value="UniProtKB-EC"/>
</dbReference>